<evidence type="ECO:0000259" key="2">
    <source>
        <dbReference type="Pfam" id="PF01408"/>
    </source>
</evidence>
<feature type="domain" description="GFO/IDH/MocA-like oxidoreductase" evidence="3">
    <location>
        <begin position="168"/>
        <end position="298"/>
    </location>
</feature>
<proteinExistence type="predicted"/>
<feature type="domain" description="Gfo/Idh/MocA-like oxidoreductase N-terminal" evidence="2">
    <location>
        <begin position="40"/>
        <end position="159"/>
    </location>
</feature>
<dbReference type="RefSeq" id="WP_149073945.1">
    <property type="nucleotide sequence ID" value="NZ_CP043329.1"/>
</dbReference>
<dbReference type="KEGG" id="pej:FYC62_03590"/>
<dbReference type="AlphaFoldDB" id="A0A5C0VG49"/>
<feature type="chain" id="PRO_5023032782" evidence="1">
    <location>
        <begin position="33"/>
        <end position="402"/>
    </location>
</feature>
<dbReference type="Proteomes" id="UP000323653">
    <property type="component" value="Chromosome"/>
</dbReference>
<reference evidence="4 5" key="1">
    <citation type="submission" date="2019-08" db="EMBL/GenBank/DDBJ databases">
        <title>Pedobacter sp. nov., isolated from Han river, South Korea.</title>
        <authorList>
            <person name="Lee D.-H."/>
            <person name="Kim Y.-S."/>
            <person name="Hwang E.-M."/>
            <person name="Le Tran T.C."/>
            <person name="Cha C.-J."/>
        </authorList>
    </citation>
    <scope>NUCLEOTIDE SEQUENCE [LARGE SCALE GENOMIC DNA]</scope>
    <source>
        <strain evidence="4 5">CJ43</strain>
    </source>
</reference>
<name>A0A5C0VG49_9SPHI</name>
<dbReference type="InterPro" id="IPR006311">
    <property type="entry name" value="TAT_signal"/>
</dbReference>
<dbReference type="Pfam" id="PF01408">
    <property type="entry name" value="GFO_IDH_MocA"/>
    <property type="match status" value="1"/>
</dbReference>
<evidence type="ECO:0000256" key="1">
    <source>
        <dbReference type="SAM" id="SignalP"/>
    </source>
</evidence>
<dbReference type="InterPro" id="IPR000683">
    <property type="entry name" value="Gfo/Idh/MocA-like_OxRdtase_N"/>
</dbReference>
<dbReference type="Gene3D" id="3.30.360.10">
    <property type="entry name" value="Dihydrodipicolinate Reductase, domain 2"/>
    <property type="match status" value="1"/>
</dbReference>
<dbReference type="SUPFAM" id="SSF51735">
    <property type="entry name" value="NAD(P)-binding Rossmann-fold domains"/>
    <property type="match status" value="1"/>
</dbReference>
<gene>
    <name evidence="4" type="ORF">FYC62_03590</name>
</gene>
<evidence type="ECO:0000313" key="5">
    <source>
        <dbReference type="Proteomes" id="UP000323653"/>
    </source>
</evidence>
<organism evidence="4 5">
    <name type="scientific">Pedobacter aquae</name>
    <dbReference type="NCBI Taxonomy" id="2605747"/>
    <lineage>
        <taxon>Bacteria</taxon>
        <taxon>Pseudomonadati</taxon>
        <taxon>Bacteroidota</taxon>
        <taxon>Sphingobacteriia</taxon>
        <taxon>Sphingobacteriales</taxon>
        <taxon>Sphingobacteriaceae</taxon>
        <taxon>Pedobacter</taxon>
    </lineage>
</organism>
<dbReference type="Pfam" id="PF22725">
    <property type="entry name" value="GFO_IDH_MocA_C3"/>
    <property type="match status" value="1"/>
</dbReference>
<evidence type="ECO:0000259" key="3">
    <source>
        <dbReference type="Pfam" id="PF22725"/>
    </source>
</evidence>
<dbReference type="InterPro" id="IPR055170">
    <property type="entry name" value="GFO_IDH_MocA-like_dom"/>
</dbReference>
<sequence>MSHKKPITRRKFISGSALTLATLSTMNLTSFAQEKSKKVRLGLIGFGQRGAGIVSVTKDIQGIEFVAFCDNDTRRLAEAKKWGNAQTQYFSDYKKMLAQAEIDAVIIASPLFMHYEMCLEAIKNKKHIFVEKTMTFNIEQALSLVKEVQKTDLVFQVGHQYRYYDLYYKVKEILDKGWLGKISHIESQYNRNSDWRRPVLSGQEERVINWRLYKEFSGGLVAELCAHQIDVVNWMLGSNPKKVIGFGGVDYWKDGRDTYDNIRVIYEYENGIKSCVTSVSNNQHNSYAIKILGSKGTLDIKRNNVYFYPEPVKKELGVVDGVTGATLEAIKPGEAKEIKFSSPDGEDRDPTVYALLDFINCIQNNKKPFCDVVAGKNVAIAVHMANAAIETGNMQHWKEEYS</sequence>
<dbReference type="Gene3D" id="3.40.50.720">
    <property type="entry name" value="NAD(P)-binding Rossmann-like Domain"/>
    <property type="match status" value="1"/>
</dbReference>
<feature type="signal peptide" evidence="1">
    <location>
        <begin position="1"/>
        <end position="32"/>
    </location>
</feature>
<dbReference type="GO" id="GO:0000166">
    <property type="term" value="F:nucleotide binding"/>
    <property type="evidence" value="ECO:0007669"/>
    <property type="project" value="InterPro"/>
</dbReference>
<evidence type="ECO:0000313" key="4">
    <source>
        <dbReference type="EMBL" id="QEK50853.1"/>
    </source>
</evidence>
<dbReference type="InterPro" id="IPR050463">
    <property type="entry name" value="Gfo/Idh/MocA_oxidrdct_glycsds"/>
</dbReference>
<protein>
    <submittedName>
        <fullName evidence="4">Gfo/Idh/MocA family oxidoreductase</fullName>
    </submittedName>
</protein>
<keyword evidence="5" id="KW-1185">Reference proteome</keyword>
<dbReference type="PROSITE" id="PS51318">
    <property type="entry name" value="TAT"/>
    <property type="match status" value="1"/>
</dbReference>
<dbReference type="SUPFAM" id="SSF55347">
    <property type="entry name" value="Glyceraldehyde-3-phosphate dehydrogenase-like, C-terminal domain"/>
    <property type="match status" value="1"/>
</dbReference>
<dbReference type="PANTHER" id="PTHR43818:SF12">
    <property type="entry name" value="NADH-DEPENDENT DEHYDROGENASE-RELATED"/>
    <property type="match status" value="1"/>
</dbReference>
<dbReference type="PANTHER" id="PTHR43818">
    <property type="entry name" value="BCDNA.GH03377"/>
    <property type="match status" value="1"/>
</dbReference>
<accession>A0A5C0VG49</accession>
<keyword evidence="1" id="KW-0732">Signal</keyword>
<dbReference type="InterPro" id="IPR036291">
    <property type="entry name" value="NAD(P)-bd_dom_sf"/>
</dbReference>
<dbReference type="EMBL" id="CP043329">
    <property type="protein sequence ID" value="QEK50853.1"/>
    <property type="molecule type" value="Genomic_DNA"/>
</dbReference>